<proteinExistence type="predicted"/>
<keyword evidence="1" id="KW-0472">Membrane</keyword>
<feature type="transmembrane region" description="Helical" evidence="1">
    <location>
        <begin position="5"/>
        <end position="23"/>
    </location>
</feature>
<keyword evidence="1" id="KW-0812">Transmembrane</keyword>
<evidence type="ECO:0000313" key="3">
    <source>
        <dbReference type="Proteomes" id="UP001501591"/>
    </source>
</evidence>
<dbReference type="RefSeq" id="WP_344819774.1">
    <property type="nucleotide sequence ID" value="NZ_BAABCP010000001.1"/>
</dbReference>
<evidence type="ECO:0000313" key="2">
    <source>
        <dbReference type="EMBL" id="GAA3944882.1"/>
    </source>
</evidence>
<protein>
    <submittedName>
        <fullName evidence="2">Uncharacterized protein</fullName>
    </submittedName>
</protein>
<evidence type="ECO:0000256" key="1">
    <source>
        <dbReference type="SAM" id="Phobius"/>
    </source>
</evidence>
<keyword evidence="3" id="KW-1185">Reference proteome</keyword>
<organism evidence="2 3">
    <name type="scientific">Microbacterium soli</name>
    <dbReference type="NCBI Taxonomy" id="446075"/>
    <lineage>
        <taxon>Bacteria</taxon>
        <taxon>Bacillati</taxon>
        <taxon>Actinomycetota</taxon>
        <taxon>Actinomycetes</taxon>
        <taxon>Micrococcales</taxon>
        <taxon>Microbacteriaceae</taxon>
        <taxon>Microbacterium</taxon>
    </lineage>
</organism>
<keyword evidence="1" id="KW-1133">Transmembrane helix</keyword>
<gene>
    <name evidence="2" type="ORF">GCM10022383_23480</name>
</gene>
<accession>A0ABP7NHT0</accession>
<name>A0ABP7NHT0_9MICO</name>
<reference evidence="3" key="1">
    <citation type="journal article" date="2019" name="Int. J. Syst. Evol. Microbiol.">
        <title>The Global Catalogue of Microorganisms (GCM) 10K type strain sequencing project: providing services to taxonomists for standard genome sequencing and annotation.</title>
        <authorList>
            <consortium name="The Broad Institute Genomics Platform"/>
            <consortium name="The Broad Institute Genome Sequencing Center for Infectious Disease"/>
            <person name="Wu L."/>
            <person name="Ma J."/>
        </authorList>
    </citation>
    <scope>NUCLEOTIDE SEQUENCE [LARGE SCALE GENOMIC DNA]</scope>
    <source>
        <strain evidence="3">JCM 17024</strain>
    </source>
</reference>
<dbReference type="EMBL" id="BAABCP010000001">
    <property type="protein sequence ID" value="GAA3944882.1"/>
    <property type="molecule type" value="Genomic_DNA"/>
</dbReference>
<dbReference type="Proteomes" id="UP001501591">
    <property type="component" value="Unassembled WGS sequence"/>
</dbReference>
<feature type="transmembrane region" description="Helical" evidence="1">
    <location>
        <begin position="29"/>
        <end position="46"/>
    </location>
</feature>
<sequence>MTLRALAVAAVVGVVAGLLFVVVGVQTEFAWAWAVLVGAITMLFGLQMPEDPRVDAPGRPPASEHIGSEVSRLAWAISGRTGTVNEAVTRRVRATLRRRLQRRGIDVDDDRQSDLVEDLLGHGLWARLNGRRTTVGDLRDALAASERLAGSTRGQPVQEENG</sequence>
<comment type="caution">
    <text evidence="2">The sequence shown here is derived from an EMBL/GenBank/DDBJ whole genome shotgun (WGS) entry which is preliminary data.</text>
</comment>